<keyword evidence="1" id="KW-0695">RNA-directed DNA polymerase</keyword>
<reference evidence="1" key="1">
    <citation type="journal article" date="2019" name="Sci. Rep.">
        <title>Draft genome of Tanacetum cinerariifolium, the natural source of mosquito coil.</title>
        <authorList>
            <person name="Yamashiro T."/>
            <person name="Shiraishi A."/>
            <person name="Satake H."/>
            <person name="Nakayama K."/>
        </authorList>
    </citation>
    <scope>NUCLEOTIDE SEQUENCE</scope>
</reference>
<proteinExistence type="predicted"/>
<dbReference type="AlphaFoldDB" id="A0A699QJC9"/>
<gene>
    <name evidence="1" type="ORF">Tci_842904</name>
</gene>
<comment type="caution">
    <text evidence="1">The sequence shown here is derived from an EMBL/GenBank/DDBJ whole genome shotgun (WGS) entry which is preliminary data.</text>
</comment>
<dbReference type="GO" id="GO:0003964">
    <property type="term" value="F:RNA-directed DNA polymerase activity"/>
    <property type="evidence" value="ECO:0007669"/>
    <property type="project" value="UniProtKB-KW"/>
</dbReference>
<organism evidence="1">
    <name type="scientific">Tanacetum cinerariifolium</name>
    <name type="common">Dalmatian daisy</name>
    <name type="synonym">Chrysanthemum cinerariifolium</name>
    <dbReference type="NCBI Taxonomy" id="118510"/>
    <lineage>
        <taxon>Eukaryota</taxon>
        <taxon>Viridiplantae</taxon>
        <taxon>Streptophyta</taxon>
        <taxon>Embryophyta</taxon>
        <taxon>Tracheophyta</taxon>
        <taxon>Spermatophyta</taxon>
        <taxon>Magnoliopsida</taxon>
        <taxon>eudicotyledons</taxon>
        <taxon>Gunneridae</taxon>
        <taxon>Pentapetalae</taxon>
        <taxon>asterids</taxon>
        <taxon>campanulids</taxon>
        <taxon>Asterales</taxon>
        <taxon>Asteraceae</taxon>
        <taxon>Asteroideae</taxon>
        <taxon>Anthemideae</taxon>
        <taxon>Anthemidinae</taxon>
        <taxon>Tanacetum</taxon>
    </lineage>
</organism>
<name>A0A699QJC9_TANCI</name>
<sequence>MGHAHLVSHVQFNPNRGREEKYVKDPVEIHNIKQRDGETLEDFMKRFKIETGRMKGAPECMRISGFMHGINNPELTKRLNEHVPRTMEEMMIATTAFIRGEAAAANKKKGMRTKGLTSEVTQGMVGELTDLPPSLGHQKKY</sequence>
<dbReference type="EMBL" id="BKCJ011031172">
    <property type="protein sequence ID" value="GFC70934.1"/>
    <property type="molecule type" value="Genomic_DNA"/>
</dbReference>
<protein>
    <submittedName>
        <fullName evidence="1">Reverse transcriptase domain-containing protein</fullName>
    </submittedName>
</protein>
<accession>A0A699QJC9</accession>
<keyword evidence="1" id="KW-0808">Transferase</keyword>
<keyword evidence="1" id="KW-0548">Nucleotidyltransferase</keyword>
<evidence type="ECO:0000313" key="1">
    <source>
        <dbReference type="EMBL" id="GFC70934.1"/>
    </source>
</evidence>